<gene>
    <name evidence="6" type="ORF">PQU95_17155</name>
</gene>
<evidence type="ECO:0000256" key="1">
    <source>
        <dbReference type="ARBA" id="ARBA00022679"/>
    </source>
</evidence>
<evidence type="ECO:0000259" key="5">
    <source>
        <dbReference type="PROSITE" id="PS50146"/>
    </source>
</evidence>
<dbReference type="Pfam" id="PF19279">
    <property type="entry name" value="YegS_C"/>
    <property type="match status" value="1"/>
</dbReference>
<dbReference type="NCBIfam" id="TIGR00147">
    <property type="entry name" value="YegS/Rv2252/BmrU family lipid kinase"/>
    <property type="match status" value="1"/>
</dbReference>
<dbReference type="PROSITE" id="PS50146">
    <property type="entry name" value="DAGK"/>
    <property type="match status" value="1"/>
</dbReference>
<dbReference type="Proteomes" id="UP001219956">
    <property type="component" value="Unassembled WGS sequence"/>
</dbReference>
<dbReference type="PANTHER" id="PTHR12358">
    <property type="entry name" value="SPHINGOSINE KINASE"/>
    <property type="match status" value="1"/>
</dbReference>
<feature type="domain" description="DAGKc" evidence="5">
    <location>
        <begin position="2"/>
        <end position="134"/>
    </location>
</feature>
<keyword evidence="7" id="KW-1185">Reference proteome</keyword>
<keyword evidence="4" id="KW-0067">ATP-binding</keyword>
<dbReference type="GO" id="GO:0016301">
    <property type="term" value="F:kinase activity"/>
    <property type="evidence" value="ECO:0007669"/>
    <property type="project" value="UniProtKB-KW"/>
</dbReference>
<dbReference type="InterPro" id="IPR016064">
    <property type="entry name" value="NAD/diacylglycerol_kinase_sf"/>
</dbReference>
<dbReference type="SUPFAM" id="SSF111331">
    <property type="entry name" value="NAD kinase/diacylglycerol kinase-like"/>
    <property type="match status" value="1"/>
</dbReference>
<evidence type="ECO:0000256" key="4">
    <source>
        <dbReference type="ARBA" id="ARBA00022840"/>
    </source>
</evidence>
<dbReference type="InterPro" id="IPR050187">
    <property type="entry name" value="Lipid_Phosphate_FormReg"/>
</dbReference>
<keyword evidence="1" id="KW-0808">Transferase</keyword>
<evidence type="ECO:0000313" key="6">
    <source>
        <dbReference type="EMBL" id="MDC7718933.1"/>
    </source>
</evidence>
<evidence type="ECO:0000313" key="7">
    <source>
        <dbReference type="Proteomes" id="UP001219956"/>
    </source>
</evidence>
<dbReference type="InterPro" id="IPR045540">
    <property type="entry name" value="YegS/DAGK_C"/>
</dbReference>
<dbReference type="Gene3D" id="2.60.200.40">
    <property type="match status" value="1"/>
</dbReference>
<keyword evidence="2" id="KW-0547">Nucleotide-binding</keyword>
<dbReference type="InterPro" id="IPR017438">
    <property type="entry name" value="ATP-NAD_kinase_N"/>
</dbReference>
<dbReference type="InterPro" id="IPR001206">
    <property type="entry name" value="Diacylglycerol_kinase_cat_dom"/>
</dbReference>
<dbReference type="RefSeq" id="WP_272753139.1">
    <property type="nucleotide sequence ID" value="NZ_JAQQLF010000028.1"/>
</dbReference>
<dbReference type="SMART" id="SM00046">
    <property type="entry name" value="DAGKc"/>
    <property type="match status" value="1"/>
</dbReference>
<evidence type="ECO:0000256" key="3">
    <source>
        <dbReference type="ARBA" id="ARBA00022777"/>
    </source>
</evidence>
<dbReference type="InterPro" id="IPR005218">
    <property type="entry name" value="Diacylglycerol/lipid_kinase"/>
</dbReference>
<proteinExistence type="predicted"/>
<comment type="caution">
    <text evidence="6">The sequence shown here is derived from an EMBL/GenBank/DDBJ whole genome shotgun (WGS) entry which is preliminary data.</text>
</comment>
<reference evidence="6 7" key="1">
    <citation type="submission" date="2023-01" db="EMBL/GenBank/DDBJ databases">
        <title>Novel species of the genus Vogesella isolated from rivers.</title>
        <authorList>
            <person name="Lu H."/>
        </authorList>
    </citation>
    <scope>NUCLEOTIDE SEQUENCE [LARGE SCALE GENOMIC DNA]</scope>
    <source>
        <strain evidence="6 7">DC21W</strain>
    </source>
</reference>
<dbReference type="Gene3D" id="3.40.50.10330">
    <property type="entry name" value="Probable inorganic polyphosphate/atp-NAD kinase, domain 1"/>
    <property type="match status" value="1"/>
</dbReference>
<keyword evidence="3 6" id="KW-0418">Kinase</keyword>
<sequence length="304" mass="32529">MAHPSRIVFILHGRHCPQGLPEHLLAPLRADFDVDVLLTSSADSATRYAREAALSGARWVVAVGGDGTVHEVVNGLMSVPEAARQQVALAVLPTGTGNDFARSLGSGNSVPDLLALMAAGQVHALDLIRVTLADGSVRWCNNIGSIGITSDIVRRVKTMPARLPASLAFYSAVATALLRWQPQPMQLTLDGQRIDGRFTCVSAANGRFFGSGLGIAPEARLDDGLMEVVLIDNAGSLDFIRLLPQLRQARPLADARVRYLRGRVLHVAGDAARCPLELDGELAGHAPVRFELVPGALRCLRRSY</sequence>
<dbReference type="PANTHER" id="PTHR12358:SF54">
    <property type="entry name" value="SPHINGOSINE KINASE RELATED PROTEIN"/>
    <property type="match status" value="1"/>
</dbReference>
<protein>
    <submittedName>
        <fullName evidence="6">Diacylglycerol kinase family lipid kinase</fullName>
    </submittedName>
</protein>
<dbReference type="EMBL" id="JAQQLF010000028">
    <property type="protein sequence ID" value="MDC7718933.1"/>
    <property type="molecule type" value="Genomic_DNA"/>
</dbReference>
<organism evidence="6 7">
    <name type="scientific">Vogesella aquatica</name>
    <dbReference type="NCBI Taxonomy" id="2984206"/>
    <lineage>
        <taxon>Bacteria</taxon>
        <taxon>Pseudomonadati</taxon>
        <taxon>Pseudomonadota</taxon>
        <taxon>Betaproteobacteria</taxon>
        <taxon>Neisseriales</taxon>
        <taxon>Chromobacteriaceae</taxon>
        <taxon>Vogesella</taxon>
    </lineage>
</organism>
<evidence type="ECO:0000256" key="2">
    <source>
        <dbReference type="ARBA" id="ARBA00022741"/>
    </source>
</evidence>
<dbReference type="Pfam" id="PF00781">
    <property type="entry name" value="DAGK_cat"/>
    <property type="match status" value="1"/>
</dbReference>
<accession>A0ABT5J248</accession>
<name>A0ABT5J248_9NEIS</name>